<name>A0ACC2SZX2_9FUNG</name>
<dbReference type="EC" id="4.1.1.65" evidence="1"/>
<proteinExistence type="predicted"/>
<dbReference type="EMBL" id="QTSX02003935">
    <property type="protein sequence ID" value="KAJ9067637.1"/>
    <property type="molecule type" value="Genomic_DNA"/>
</dbReference>
<evidence type="ECO:0000313" key="2">
    <source>
        <dbReference type="Proteomes" id="UP001165960"/>
    </source>
</evidence>
<accession>A0ACC2SZX2</accession>
<dbReference type="Proteomes" id="UP001165960">
    <property type="component" value="Unassembled WGS sequence"/>
</dbReference>
<sequence>MGNFITEANAQRKWYAKIASFVSFGQYKLGTNNGNILVQDRASGEILEERMPTYIKLGIRVLYRVSKTTAENKRVKKMLYAMSVKQGQKYTDPSSRREIQPFINFHRLNEEEILEPIDSFPNFNEFFYRKLKPGARYLGSPDPRVAVSPADSRVMVFPTISAAQELWIKGHRFTIGRLFNNLLPPEEVAAYEAGSLAIFRLAPQDYHRFHIPVDGILSSPTNIDGQYYTVNPMAIRSSLDVYGENKRCFSFIDSTHHGRVAIVCIGAMLVGSIILTSTPGSYVSRLDEHGYFAFGGSTILVLFQENTITFDKDLVKNSEKKLETLLRVGNTIGTTKT</sequence>
<keyword evidence="2" id="KW-1185">Reference proteome</keyword>
<organism evidence="1 2">
    <name type="scientific">Entomophthora muscae</name>
    <dbReference type="NCBI Taxonomy" id="34485"/>
    <lineage>
        <taxon>Eukaryota</taxon>
        <taxon>Fungi</taxon>
        <taxon>Fungi incertae sedis</taxon>
        <taxon>Zoopagomycota</taxon>
        <taxon>Entomophthoromycotina</taxon>
        <taxon>Entomophthoromycetes</taxon>
        <taxon>Entomophthorales</taxon>
        <taxon>Entomophthoraceae</taxon>
        <taxon>Entomophthora</taxon>
    </lineage>
</organism>
<comment type="caution">
    <text evidence="1">The sequence shown here is derived from an EMBL/GenBank/DDBJ whole genome shotgun (WGS) entry which is preliminary data.</text>
</comment>
<protein>
    <submittedName>
        <fullName evidence="1">Phosphatidylserine decarboxylase</fullName>
        <ecNumber evidence="1">4.1.1.65</ecNumber>
    </submittedName>
</protein>
<gene>
    <name evidence="1" type="primary">PSD2_6</name>
    <name evidence="1" type="ORF">DSO57_1037117</name>
</gene>
<evidence type="ECO:0000313" key="1">
    <source>
        <dbReference type="EMBL" id="KAJ9067637.1"/>
    </source>
</evidence>
<keyword evidence="1" id="KW-0456">Lyase</keyword>
<reference evidence="1" key="1">
    <citation type="submission" date="2022-04" db="EMBL/GenBank/DDBJ databases">
        <title>Genome of the entomopathogenic fungus Entomophthora muscae.</title>
        <authorList>
            <person name="Elya C."/>
            <person name="Lovett B.R."/>
            <person name="Lee E."/>
            <person name="Macias A.M."/>
            <person name="Hajek A.E."/>
            <person name="De Bivort B.L."/>
            <person name="Kasson M.T."/>
            <person name="De Fine Licht H.H."/>
            <person name="Stajich J.E."/>
        </authorList>
    </citation>
    <scope>NUCLEOTIDE SEQUENCE</scope>
    <source>
        <strain evidence="1">Berkeley</strain>
    </source>
</reference>